<evidence type="ECO:0000259" key="3">
    <source>
        <dbReference type="Pfam" id="PF17775"/>
    </source>
</evidence>
<dbReference type="PANTHER" id="PTHR33747">
    <property type="entry name" value="UPF0225 PROTEIN SCO1677"/>
    <property type="match status" value="1"/>
</dbReference>
<reference evidence="4 5" key="1">
    <citation type="submission" date="2018-06" db="EMBL/GenBank/DDBJ databases">
        <authorList>
            <consortium name="Pathogen Informatics"/>
            <person name="Doyle S."/>
        </authorList>
    </citation>
    <scope>NUCLEOTIDE SEQUENCE [LARGE SCALE GENOMIC DNA]</scope>
    <source>
        <strain evidence="4 5">NCTC10821</strain>
    </source>
</reference>
<sequence>MQPTDPCPCGSGEAFGACCQAFHHGELPATAEQLMRSRYSAYAVGNMDYIWATWDPGTRPAGTMPDAVLPWVRLEIVDTQAGGPDDDRGVVEYRAFYRDGEGSSVLHERSTFTRRAGRWFYVDGDLYE</sequence>
<dbReference type="Pfam" id="PF17775">
    <property type="entry name" value="YchJ_M-like"/>
    <property type="match status" value="1"/>
</dbReference>
<dbReference type="InterPro" id="IPR032710">
    <property type="entry name" value="NTF2-like_dom_sf"/>
</dbReference>
<dbReference type="Gene3D" id="3.10.450.50">
    <property type="match status" value="1"/>
</dbReference>
<dbReference type="RefSeq" id="WP_068915169.1">
    <property type="nucleotide sequence ID" value="NZ_AP022600.1"/>
</dbReference>
<dbReference type="AlphaFoldDB" id="A0A378TFD0"/>
<accession>A0A378TFD0</accession>
<dbReference type="Proteomes" id="UP000254978">
    <property type="component" value="Unassembled WGS sequence"/>
</dbReference>
<dbReference type="OrthoDB" id="21421at2"/>
<dbReference type="EMBL" id="UGQT01000001">
    <property type="protein sequence ID" value="STZ58585.1"/>
    <property type="molecule type" value="Genomic_DNA"/>
</dbReference>
<dbReference type="HAMAP" id="MF_00612">
    <property type="entry name" value="UPF0225"/>
    <property type="match status" value="1"/>
</dbReference>
<dbReference type="InterPro" id="IPR004027">
    <property type="entry name" value="SEC_C_motif"/>
</dbReference>
<dbReference type="SUPFAM" id="SSF54427">
    <property type="entry name" value="NTF2-like"/>
    <property type="match status" value="1"/>
</dbReference>
<gene>
    <name evidence="4" type="primary">ychJ</name>
    <name evidence="4" type="ORF">NCTC10821_02099</name>
</gene>
<evidence type="ECO:0000313" key="4">
    <source>
        <dbReference type="EMBL" id="STZ58585.1"/>
    </source>
</evidence>
<protein>
    <recommendedName>
        <fullName evidence="2">UPF0225 protein NCTC10821_02099</fullName>
    </recommendedName>
</protein>
<dbReference type="InterPro" id="IPR023006">
    <property type="entry name" value="YchJ-like"/>
</dbReference>
<evidence type="ECO:0000313" key="5">
    <source>
        <dbReference type="Proteomes" id="UP000254978"/>
    </source>
</evidence>
<evidence type="ECO:0000256" key="2">
    <source>
        <dbReference type="HAMAP-Rule" id="MF_00612"/>
    </source>
</evidence>
<name>A0A378TFD0_9MYCO</name>
<evidence type="ECO:0000256" key="1">
    <source>
        <dbReference type="ARBA" id="ARBA00010839"/>
    </source>
</evidence>
<comment type="similarity">
    <text evidence="1 2">Belongs to the UPF0225 family.</text>
</comment>
<keyword evidence="5" id="KW-1185">Reference proteome</keyword>
<proteinExistence type="inferred from homology"/>
<dbReference type="PANTHER" id="PTHR33747:SF1">
    <property type="entry name" value="ADENYLATE CYCLASE-ASSOCIATED CAP C-TERMINAL DOMAIN-CONTAINING PROTEIN"/>
    <property type="match status" value="1"/>
</dbReference>
<organism evidence="4 5">
    <name type="scientific">Mycolicibacterium tokaiense</name>
    <dbReference type="NCBI Taxonomy" id="39695"/>
    <lineage>
        <taxon>Bacteria</taxon>
        <taxon>Bacillati</taxon>
        <taxon>Actinomycetota</taxon>
        <taxon>Actinomycetes</taxon>
        <taxon>Mycobacteriales</taxon>
        <taxon>Mycobacteriaceae</taxon>
        <taxon>Mycolicibacterium</taxon>
    </lineage>
</organism>
<dbReference type="Pfam" id="PF02810">
    <property type="entry name" value="SEC-C"/>
    <property type="match status" value="1"/>
</dbReference>
<dbReference type="InterPro" id="IPR048469">
    <property type="entry name" value="YchJ-like_M"/>
</dbReference>
<feature type="domain" description="YchJ-like middle NTF2-like" evidence="3">
    <location>
        <begin position="30"/>
        <end position="124"/>
    </location>
</feature>